<dbReference type="GO" id="GO:0052689">
    <property type="term" value="F:carboxylic ester hydrolase activity"/>
    <property type="evidence" value="ECO:0007669"/>
    <property type="project" value="UniProtKB-ARBA"/>
</dbReference>
<dbReference type="Pfam" id="PF01083">
    <property type="entry name" value="Cutinase"/>
    <property type="match status" value="1"/>
</dbReference>
<dbReference type="Proteomes" id="UP000800235">
    <property type="component" value="Unassembled WGS sequence"/>
</dbReference>
<dbReference type="InterPro" id="IPR029058">
    <property type="entry name" value="AB_hydrolase_fold"/>
</dbReference>
<dbReference type="OrthoDB" id="3225429at2759"/>
<evidence type="ECO:0000256" key="1">
    <source>
        <dbReference type="ARBA" id="ARBA00022801"/>
    </source>
</evidence>
<dbReference type="SMART" id="SM01110">
    <property type="entry name" value="Cutinase"/>
    <property type="match status" value="1"/>
</dbReference>
<proteinExistence type="predicted"/>
<feature type="signal peptide" evidence="3">
    <location>
        <begin position="1"/>
        <end position="19"/>
    </location>
</feature>
<keyword evidence="5" id="KW-1185">Reference proteome</keyword>
<evidence type="ECO:0000313" key="4">
    <source>
        <dbReference type="EMBL" id="KAF2434965.1"/>
    </source>
</evidence>
<dbReference type="EMBL" id="MU007014">
    <property type="protein sequence ID" value="KAF2434965.1"/>
    <property type="molecule type" value="Genomic_DNA"/>
</dbReference>
<keyword evidence="1" id="KW-0378">Hydrolase</keyword>
<comment type="caution">
    <text evidence="4">The sequence shown here is derived from an EMBL/GenBank/DDBJ whole genome shotgun (WGS) entry which is preliminary data.</text>
</comment>
<accession>A0A9P4NYV0</accession>
<protein>
    <submittedName>
        <fullName evidence="4">Alpha/beta-hydrolase</fullName>
    </submittedName>
</protein>
<keyword evidence="2" id="KW-1015">Disulfide bond</keyword>
<gene>
    <name evidence="4" type="ORF">EJ08DRAFT_692871</name>
</gene>
<dbReference type="InterPro" id="IPR000675">
    <property type="entry name" value="Cutinase/axe"/>
</dbReference>
<evidence type="ECO:0000256" key="2">
    <source>
        <dbReference type="ARBA" id="ARBA00023157"/>
    </source>
</evidence>
<evidence type="ECO:0000256" key="3">
    <source>
        <dbReference type="SAM" id="SignalP"/>
    </source>
</evidence>
<sequence>MQYSLAVVAVVLASQTVLGQKGVVGDCSPLEIVYARATLEAQGLGVLGGPLLAAVKREVPGATAYAVRYPASGGDASPIKGIEDVLRYFETKPKACPQQKYVLSGYSQGAVVMHRAAPKIEKAILKDRVIATATFGDGGQQATKEKPVYNSPVGPIPVWPEELDGKIIFNCNGKDLTCNPKGDSTADHLKYTSKDYIPKSAKFIGDAYKKAGGAVKGDGEAGGLLVTRATIFNS</sequence>
<evidence type="ECO:0000313" key="5">
    <source>
        <dbReference type="Proteomes" id="UP000800235"/>
    </source>
</evidence>
<dbReference type="PANTHER" id="PTHR33630">
    <property type="entry name" value="CUTINASE RV1984C-RELATED-RELATED"/>
    <property type="match status" value="1"/>
</dbReference>
<reference evidence="4" key="1">
    <citation type="journal article" date="2020" name="Stud. Mycol.">
        <title>101 Dothideomycetes genomes: a test case for predicting lifestyles and emergence of pathogens.</title>
        <authorList>
            <person name="Haridas S."/>
            <person name="Albert R."/>
            <person name="Binder M."/>
            <person name="Bloem J."/>
            <person name="Labutti K."/>
            <person name="Salamov A."/>
            <person name="Andreopoulos B."/>
            <person name="Baker S."/>
            <person name="Barry K."/>
            <person name="Bills G."/>
            <person name="Bluhm B."/>
            <person name="Cannon C."/>
            <person name="Castanera R."/>
            <person name="Culley D."/>
            <person name="Daum C."/>
            <person name="Ezra D."/>
            <person name="Gonzalez J."/>
            <person name="Henrissat B."/>
            <person name="Kuo A."/>
            <person name="Liang C."/>
            <person name="Lipzen A."/>
            <person name="Lutzoni F."/>
            <person name="Magnuson J."/>
            <person name="Mondo S."/>
            <person name="Nolan M."/>
            <person name="Ohm R."/>
            <person name="Pangilinan J."/>
            <person name="Park H.-J."/>
            <person name="Ramirez L."/>
            <person name="Alfaro M."/>
            <person name="Sun H."/>
            <person name="Tritt A."/>
            <person name="Yoshinaga Y."/>
            <person name="Zwiers L.-H."/>
            <person name="Turgeon B."/>
            <person name="Goodwin S."/>
            <person name="Spatafora J."/>
            <person name="Crous P."/>
            <person name="Grigoriev I."/>
        </authorList>
    </citation>
    <scope>NUCLEOTIDE SEQUENCE</scope>
    <source>
        <strain evidence="4">CBS 130266</strain>
    </source>
</reference>
<name>A0A9P4NYV0_9PEZI</name>
<dbReference type="SUPFAM" id="SSF53474">
    <property type="entry name" value="alpha/beta-Hydrolases"/>
    <property type="match status" value="1"/>
</dbReference>
<organism evidence="4 5">
    <name type="scientific">Tothia fuscella</name>
    <dbReference type="NCBI Taxonomy" id="1048955"/>
    <lineage>
        <taxon>Eukaryota</taxon>
        <taxon>Fungi</taxon>
        <taxon>Dikarya</taxon>
        <taxon>Ascomycota</taxon>
        <taxon>Pezizomycotina</taxon>
        <taxon>Dothideomycetes</taxon>
        <taxon>Pleosporomycetidae</taxon>
        <taxon>Venturiales</taxon>
        <taxon>Cylindrosympodiaceae</taxon>
        <taxon>Tothia</taxon>
    </lineage>
</organism>
<feature type="chain" id="PRO_5040178472" evidence="3">
    <location>
        <begin position="20"/>
        <end position="234"/>
    </location>
</feature>
<dbReference type="PANTHER" id="PTHR33630:SF9">
    <property type="entry name" value="CUTINASE 4"/>
    <property type="match status" value="1"/>
</dbReference>
<dbReference type="Gene3D" id="3.40.50.1820">
    <property type="entry name" value="alpha/beta hydrolase"/>
    <property type="match status" value="1"/>
</dbReference>
<dbReference type="AlphaFoldDB" id="A0A9P4NYV0"/>
<keyword evidence="3" id="KW-0732">Signal</keyword>